<evidence type="ECO:0000313" key="4">
    <source>
        <dbReference type="Proteomes" id="UP000295345"/>
    </source>
</evidence>
<evidence type="ECO:0000256" key="2">
    <source>
        <dbReference type="SAM" id="SignalP"/>
    </source>
</evidence>
<gene>
    <name evidence="3" type="ORF">E1283_25115</name>
</gene>
<dbReference type="Proteomes" id="UP000295345">
    <property type="component" value="Unassembled WGS sequence"/>
</dbReference>
<accession>A0A4R4T0B2</accession>
<proteinExistence type="predicted"/>
<evidence type="ECO:0000256" key="1">
    <source>
        <dbReference type="SAM" id="MobiDB-lite"/>
    </source>
</evidence>
<dbReference type="OrthoDB" id="4322593at2"/>
<keyword evidence="4" id="KW-1185">Reference proteome</keyword>
<dbReference type="EMBL" id="SMKI01000316">
    <property type="protein sequence ID" value="TDC70140.1"/>
    <property type="molecule type" value="Genomic_DNA"/>
</dbReference>
<dbReference type="RefSeq" id="WP_132820422.1">
    <property type="nucleotide sequence ID" value="NZ_SMKI01000316.1"/>
</dbReference>
<evidence type="ECO:0000313" key="3">
    <source>
        <dbReference type="EMBL" id="TDC70140.1"/>
    </source>
</evidence>
<keyword evidence="2" id="KW-0732">Signal</keyword>
<dbReference type="AlphaFoldDB" id="A0A4R4T0B2"/>
<feature type="compositionally biased region" description="Low complexity" evidence="1">
    <location>
        <begin position="41"/>
        <end position="54"/>
    </location>
</feature>
<comment type="caution">
    <text evidence="3">The sequence shown here is derived from an EMBL/GenBank/DDBJ whole genome shotgun (WGS) entry which is preliminary data.</text>
</comment>
<name>A0A4R4T0B2_9ACTN</name>
<feature type="region of interest" description="Disordered" evidence="1">
    <location>
        <begin position="31"/>
        <end position="73"/>
    </location>
</feature>
<feature type="chain" id="PRO_5039523739" description="Sensor domain-containing protein" evidence="2">
    <location>
        <begin position="23"/>
        <end position="220"/>
    </location>
</feature>
<evidence type="ECO:0008006" key="5">
    <source>
        <dbReference type="Google" id="ProtNLM"/>
    </source>
</evidence>
<organism evidence="3 4">
    <name type="scientific">Streptomyces hainanensis</name>
    <dbReference type="NCBI Taxonomy" id="402648"/>
    <lineage>
        <taxon>Bacteria</taxon>
        <taxon>Bacillati</taxon>
        <taxon>Actinomycetota</taxon>
        <taxon>Actinomycetes</taxon>
        <taxon>Kitasatosporales</taxon>
        <taxon>Streptomycetaceae</taxon>
        <taxon>Streptomyces</taxon>
    </lineage>
</organism>
<reference evidence="3 4" key="1">
    <citation type="submission" date="2019-03" db="EMBL/GenBank/DDBJ databases">
        <title>Draft genome sequences of novel Actinobacteria.</title>
        <authorList>
            <person name="Sahin N."/>
            <person name="Ay H."/>
            <person name="Saygin H."/>
        </authorList>
    </citation>
    <scope>NUCLEOTIDE SEQUENCE [LARGE SCALE GENOMIC DNA]</scope>
    <source>
        <strain evidence="3 4">DSM 41900</strain>
    </source>
</reference>
<protein>
    <recommendedName>
        <fullName evidence="5">Sensor domain-containing protein</fullName>
    </recommendedName>
</protein>
<feature type="signal peptide" evidence="2">
    <location>
        <begin position="1"/>
        <end position="22"/>
    </location>
</feature>
<sequence>MTLRPGLARTACAAAISVAALAGTLAFGGGTATAHVSHDGPATQSAQATQAAPSPLEPGDLPPHSTPWTAGPLTRGAGDPLFCVENAVPERGTVRRDFHTDLETNATQLIIDRNSPAAARRTVATLRASIENCADGWAGQYPGASAEWVDHGPIAAGDGGRVYGVGTSMPELTDDVHLFAVGRSGDLVTVVVWGEMGTLASAPTDAFRATARTAVDRLGG</sequence>